<gene>
    <name evidence="2" type="ORF">P4O66_019471</name>
</gene>
<dbReference type="AlphaFoldDB" id="A0AAD8ZTR9"/>
<feature type="compositionally biased region" description="Low complexity" evidence="1">
    <location>
        <begin position="110"/>
        <end position="120"/>
    </location>
</feature>
<evidence type="ECO:0000313" key="2">
    <source>
        <dbReference type="EMBL" id="KAK1805119.1"/>
    </source>
</evidence>
<protein>
    <submittedName>
        <fullName evidence="2">Uncharacterized protein</fullName>
    </submittedName>
</protein>
<dbReference type="Proteomes" id="UP001239994">
    <property type="component" value="Unassembled WGS sequence"/>
</dbReference>
<accession>A0AAD8ZTR9</accession>
<sequence length="132" mass="13802">MKSKQARKAKGKWFSALCGAGMEEAVRQDLNVPPCGRGGGVTSTSGTDSAALTAVSDNITSALYDPMKLLRIVPSYLSYEGSSDESLTHLCSKYEESDAVETSSQVSLQFSQSSSSAKSGGSAGVYETKTSL</sequence>
<reference evidence="2" key="1">
    <citation type="submission" date="2023-03" db="EMBL/GenBank/DDBJ databases">
        <title>Electrophorus voltai genome.</title>
        <authorList>
            <person name="Bian C."/>
        </authorList>
    </citation>
    <scope>NUCLEOTIDE SEQUENCE</scope>
    <source>
        <strain evidence="2">CB-2022</strain>
        <tissue evidence="2">Muscle</tissue>
    </source>
</reference>
<keyword evidence="3" id="KW-1185">Reference proteome</keyword>
<evidence type="ECO:0000313" key="3">
    <source>
        <dbReference type="Proteomes" id="UP001239994"/>
    </source>
</evidence>
<organism evidence="2 3">
    <name type="scientific">Electrophorus voltai</name>
    <dbReference type="NCBI Taxonomy" id="2609070"/>
    <lineage>
        <taxon>Eukaryota</taxon>
        <taxon>Metazoa</taxon>
        <taxon>Chordata</taxon>
        <taxon>Craniata</taxon>
        <taxon>Vertebrata</taxon>
        <taxon>Euteleostomi</taxon>
        <taxon>Actinopterygii</taxon>
        <taxon>Neopterygii</taxon>
        <taxon>Teleostei</taxon>
        <taxon>Ostariophysi</taxon>
        <taxon>Gymnotiformes</taxon>
        <taxon>Gymnotoidei</taxon>
        <taxon>Gymnotidae</taxon>
        <taxon>Electrophorus</taxon>
    </lineage>
</organism>
<name>A0AAD8ZTR9_9TELE</name>
<evidence type="ECO:0000256" key="1">
    <source>
        <dbReference type="SAM" id="MobiDB-lite"/>
    </source>
</evidence>
<comment type="caution">
    <text evidence="2">The sequence shown here is derived from an EMBL/GenBank/DDBJ whole genome shotgun (WGS) entry which is preliminary data.</text>
</comment>
<feature type="region of interest" description="Disordered" evidence="1">
    <location>
        <begin position="110"/>
        <end position="132"/>
    </location>
</feature>
<dbReference type="EMBL" id="JAROKS010000003">
    <property type="protein sequence ID" value="KAK1805119.1"/>
    <property type="molecule type" value="Genomic_DNA"/>
</dbReference>
<proteinExistence type="predicted"/>